<dbReference type="KEGG" id="pbh:AAW51_3793"/>
<dbReference type="InterPro" id="IPR021218">
    <property type="entry name" value="DUF2784"/>
</dbReference>
<keyword evidence="1" id="KW-0472">Membrane</keyword>
<accession>A0A0G3BM23</accession>
<proteinExistence type="predicted"/>
<dbReference type="RefSeq" id="WP_047195846.1">
    <property type="nucleotide sequence ID" value="NZ_CP011371.1"/>
</dbReference>
<evidence type="ECO:0000313" key="3">
    <source>
        <dbReference type="Proteomes" id="UP000035352"/>
    </source>
</evidence>
<protein>
    <submittedName>
        <fullName evidence="2">Membrane protein</fullName>
    </submittedName>
</protein>
<feature type="transmembrane region" description="Helical" evidence="1">
    <location>
        <begin position="41"/>
        <end position="60"/>
    </location>
</feature>
<dbReference type="PATRIC" id="fig|413882.6.peg.3960"/>
<feature type="transmembrane region" description="Helical" evidence="1">
    <location>
        <begin position="6"/>
        <end position="29"/>
    </location>
</feature>
<keyword evidence="1" id="KW-1133">Transmembrane helix</keyword>
<dbReference type="Proteomes" id="UP000035352">
    <property type="component" value="Chromosome"/>
</dbReference>
<dbReference type="EMBL" id="CP011371">
    <property type="protein sequence ID" value="AKJ30484.1"/>
    <property type="molecule type" value="Genomic_DNA"/>
</dbReference>
<dbReference type="Pfam" id="PF10861">
    <property type="entry name" value="DUF2784"/>
    <property type="match status" value="1"/>
</dbReference>
<organism evidence="2 3">
    <name type="scientific">Caldimonas brevitalea</name>
    <dbReference type="NCBI Taxonomy" id="413882"/>
    <lineage>
        <taxon>Bacteria</taxon>
        <taxon>Pseudomonadati</taxon>
        <taxon>Pseudomonadota</taxon>
        <taxon>Betaproteobacteria</taxon>
        <taxon>Burkholderiales</taxon>
        <taxon>Sphaerotilaceae</taxon>
        <taxon>Caldimonas</taxon>
    </lineage>
</organism>
<name>A0A0G3BM23_9BURK</name>
<keyword evidence="3" id="KW-1185">Reference proteome</keyword>
<dbReference type="AlphaFoldDB" id="A0A0G3BM23"/>
<dbReference type="STRING" id="413882.AAW51_3793"/>
<sequence length="123" mass="13860">MIYRLLADALVTAHLAFVVFVMLGGLLVWRWPRLAWLHLPAVAWGIWIEFSAGICPLTPFENRLRALGGEAGYQGSFVEHYLMPILYPVGLTASIQAWLGAVVLVVNLFAYALVLSRHRRRRS</sequence>
<reference evidence="2 3" key="1">
    <citation type="submission" date="2015-05" db="EMBL/GenBank/DDBJ databases">
        <authorList>
            <person name="Tang B."/>
            <person name="Yu Y."/>
        </authorList>
    </citation>
    <scope>NUCLEOTIDE SEQUENCE [LARGE SCALE GENOMIC DNA]</scope>
    <source>
        <strain evidence="2 3">DSM 7029</strain>
    </source>
</reference>
<feature type="transmembrane region" description="Helical" evidence="1">
    <location>
        <begin position="85"/>
        <end position="114"/>
    </location>
</feature>
<gene>
    <name evidence="2" type="ORF">AAW51_3793</name>
</gene>
<keyword evidence="1" id="KW-0812">Transmembrane</keyword>
<evidence type="ECO:0000313" key="2">
    <source>
        <dbReference type="EMBL" id="AKJ30484.1"/>
    </source>
</evidence>
<evidence type="ECO:0000256" key="1">
    <source>
        <dbReference type="SAM" id="Phobius"/>
    </source>
</evidence>
<dbReference type="OrthoDB" id="370375at2"/>